<keyword evidence="3 6" id="KW-0812">Transmembrane</keyword>
<dbReference type="InterPro" id="IPR000731">
    <property type="entry name" value="SSD"/>
</dbReference>
<dbReference type="Pfam" id="PF03176">
    <property type="entry name" value="MMPL"/>
    <property type="match status" value="2"/>
</dbReference>
<feature type="transmembrane region" description="Helical" evidence="6">
    <location>
        <begin position="757"/>
        <end position="778"/>
    </location>
</feature>
<feature type="domain" description="SSD" evidence="7">
    <location>
        <begin position="772"/>
        <end position="883"/>
    </location>
</feature>
<evidence type="ECO:0000256" key="2">
    <source>
        <dbReference type="ARBA" id="ARBA00022475"/>
    </source>
</evidence>
<feature type="transmembrane region" description="Helical" evidence="6">
    <location>
        <begin position="858"/>
        <end position="883"/>
    </location>
</feature>
<keyword evidence="5 6" id="KW-0472">Membrane</keyword>
<name>A0A075FVU9_9EURY</name>
<dbReference type="EMBL" id="KF900404">
    <property type="protein sequence ID" value="AIE93787.1"/>
    <property type="molecule type" value="Genomic_DNA"/>
</dbReference>
<evidence type="ECO:0000256" key="3">
    <source>
        <dbReference type="ARBA" id="ARBA00022692"/>
    </source>
</evidence>
<feature type="transmembrane region" description="Helical" evidence="6">
    <location>
        <begin position="303"/>
        <end position="322"/>
    </location>
</feature>
<dbReference type="PROSITE" id="PS50156">
    <property type="entry name" value="SSD"/>
    <property type="match status" value="2"/>
</dbReference>
<protein>
    <submittedName>
        <fullName evidence="8">RND superfamily transporter</fullName>
    </submittedName>
</protein>
<feature type="transmembrane region" description="Helical" evidence="6">
    <location>
        <begin position="485"/>
        <end position="503"/>
    </location>
</feature>
<evidence type="ECO:0000256" key="4">
    <source>
        <dbReference type="ARBA" id="ARBA00022989"/>
    </source>
</evidence>
<dbReference type="InterPro" id="IPR004869">
    <property type="entry name" value="MMPL_dom"/>
</dbReference>
<dbReference type="AlphaFoldDB" id="A0A075FVU9"/>
<comment type="subcellular location">
    <subcellularLocation>
        <location evidence="1">Cell membrane</location>
        <topology evidence="1">Multi-pass membrane protein</topology>
    </subcellularLocation>
</comment>
<feature type="transmembrane region" description="Helical" evidence="6">
    <location>
        <begin position="429"/>
        <end position="455"/>
    </location>
</feature>
<evidence type="ECO:0000259" key="7">
    <source>
        <dbReference type="PROSITE" id="PS50156"/>
    </source>
</evidence>
<evidence type="ECO:0000313" key="8">
    <source>
        <dbReference type="EMBL" id="AIE93787.1"/>
    </source>
</evidence>
<dbReference type="PANTHER" id="PTHR33406">
    <property type="entry name" value="MEMBRANE PROTEIN MJ1562-RELATED"/>
    <property type="match status" value="1"/>
</dbReference>
<keyword evidence="4 6" id="KW-1133">Transmembrane helix</keyword>
<feature type="transmembrane region" description="Helical" evidence="6">
    <location>
        <begin position="393"/>
        <end position="417"/>
    </location>
</feature>
<feature type="domain" description="SSD" evidence="7">
    <location>
        <begin position="325"/>
        <end position="454"/>
    </location>
</feature>
<organism evidence="8">
    <name type="scientific">uncultured marine group II/III euryarchaeote AD1000_39_H06</name>
    <dbReference type="NCBI Taxonomy" id="1457765"/>
    <lineage>
        <taxon>Archaea</taxon>
        <taxon>Methanobacteriati</taxon>
        <taxon>Methanobacteriota</taxon>
        <taxon>environmental samples</taxon>
    </lineage>
</organism>
<feature type="transmembrane region" description="Helical" evidence="6">
    <location>
        <begin position="729"/>
        <end position="750"/>
    </location>
</feature>
<accession>A0A075FVU9</accession>
<dbReference type="Gene3D" id="1.20.1640.10">
    <property type="entry name" value="Multidrug efflux transporter AcrB transmembrane domain"/>
    <property type="match status" value="2"/>
</dbReference>
<feature type="transmembrane region" description="Helical" evidence="6">
    <location>
        <begin position="832"/>
        <end position="852"/>
    </location>
</feature>
<evidence type="ECO:0000256" key="1">
    <source>
        <dbReference type="ARBA" id="ARBA00004651"/>
    </source>
</evidence>
<reference evidence="8" key="1">
    <citation type="journal article" date="2014" name="Genome Biol. Evol.">
        <title>Pangenome evidence for extensive interdomain horizontal transfer affecting lineage core and shell genes in uncultured planktonic thaumarchaeota and euryarchaeota.</title>
        <authorList>
            <person name="Deschamps P."/>
            <person name="Zivanovic Y."/>
            <person name="Moreira D."/>
            <person name="Rodriguez-Valera F."/>
            <person name="Lopez-Garcia P."/>
        </authorList>
    </citation>
    <scope>NUCLEOTIDE SEQUENCE</scope>
</reference>
<dbReference type="InterPro" id="IPR050545">
    <property type="entry name" value="Mycobact_MmpL"/>
</dbReference>
<proteinExistence type="predicted"/>
<sequence length="892" mass="95912">MRAFISLLDPLGSNQSLSYTWGGFGRGMENGGSVPESLVGAFEKSALAIVVLSVVFTAAMAQVLLEFPGFTTDIASFAPETESDAAEDRIDEVMQASPHLIYINVEPLNLGADGTNSCEDVPCNVLEVAALQQLSDDLDRIEEFSQANRGFVVAHINAAGMLESALDERDEQGRSLDDFTDWEGLLDAVTEGERCSDAIGNEQAIASASFAASAMLHVDLDYGPVCEWLDSGEGDPTPFASSTMWVIEISGEISDDERREKASAIRGMLTDKHPLGQGSSLSYGVISDDLISHDINESTMDNLVWLLLIAVMVVVALMAIAFRSFMMVAAPLLGLSASLVWTYGIVTMLGMRMSILEVAVAPVVLGLGIDYSIHLQRGYEFAKKRSVRAARAWVEAFSVLRLALSLAVVTTVFAFLANMSSELPPLRTFGFTLALGVVSAFAASTITVGAVHVVVEKSGGEMRHRGLRMDRSADLATSFQRRNTARVLLVVAMITMGSVLVAIRELDTSFELTDFLSEEGMEVMEVRNDIYDSYDAAAWKSVVILVEPASDEDGLTGERDLMKGLEFFDGRISGLPEVVNPTDSGTQRPSYDGLYPILRDAIENDPAMGEAFHVGIFSGQLGVADGFEEGDLTAAVASLLGNDSMGDPLRGHTWAERTAMHVALTEDGQSIRFLKMRVDVLVRTSEEAQEVAEVFAKQAQLLEDDGLVGGEVYITGDVVVLNNVLSGLVISQVESTAISLFVSMLVLVLLTRRLGQSLVVILPVGLAGAWVVGAMAMLGINWNVLTIMITALTIGLGIDYSIHVWRRIEANRGSGMGTWEAMRDMYSTTGTALLLSSGTTICGFMVLLLSPIPVIQDFGIVSSISVLFSLVMALLVLPGLLAAEFRTSNDYA</sequence>
<dbReference type="PANTHER" id="PTHR33406:SF13">
    <property type="entry name" value="MEMBRANE PROTEIN YDFJ"/>
    <property type="match status" value="1"/>
</dbReference>
<keyword evidence="2" id="KW-1003">Cell membrane</keyword>
<feature type="transmembrane region" description="Helical" evidence="6">
    <location>
        <begin position="784"/>
        <end position="802"/>
    </location>
</feature>
<feature type="transmembrane region" description="Helical" evidence="6">
    <location>
        <begin position="355"/>
        <end position="373"/>
    </location>
</feature>
<evidence type="ECO:0000256" key="6">
    <source>
        <dbReference type="SAM" id="Phobius"/>
    </source>
</evidence>
<dbReference type="GO" id="GO:0005886">
    <property type="term" value="C:plasma membrane"/>
    <property type="evidence" value="ECO:0007669"/>
    <property type="project" value="UniProtKB-SubCell"/>
</dbReference>
<feature type="transmembrane region" description="Helical" evidence="6">
    <location>
        <begin position="329"/>
        <end position="349"/>
    </location>
</feature>
<evidence type="ECO:0000256" key="5">
    <source>
        <dbReference type="ARBA" id="ARBA00023136"/>
    </source>
</evidence>
<dbReference type="SUPFAM" id="SSF82866">
    <property type="entry name" value="Multidrug efflux transporter AcrB transmembrane domain"/>
    <property type="match status" value="2"/>
</dbReference>